<reference evidence="4 5" key="1">
    <citation type="journal article" date="2016" name="Nat. Commun.">
        <title>Thousands of microbial genomes shed light on interconnected biogeochemical processes in an aquifer system.</title>
        <authorList>
            <person name="Anantharaman K."/>
            <person name="Brown C.T."/>
            <person name="Hug L.A."/>
            <person name="Sharon I."/>
            <person name="Castelle C.J."/>
            <person name="Probst A.J."/>
            <person name="Thomas B.C."/>
            <person name="Singh A."/>
            <person name="Wilkins M.J."/>
            <person name="Karaoz U."/>
            <person name="Brodie E.L."/>
            <person name="Williams K.H."/>
            <person name="Hubbard S.S."/>
            <person name="Banfield J.F."/>
        </authorList>
    </citation>
    <scope>NUCLEOTIDE SEQUENCE [LARGE SCALE GENOMIC DNA]</scope>
</reference>
<proteinExistence type="predicted"/>
<dbReference type="STRING" id="1798500.A3C21_03220"/>
<gene>
    <name evidence="4" type="ORF">A3C21_03220</name>
</gene>
<sequence length="586" mass="59035">MTKGWVAGLSRVALAIALIVPATSSALTIDDIKAQIQSILARIEVLKAQVQGGETNAAGSGLNLPAEPACPSIARTLSVGSRGDDVRLLQRFLINDGYLLSDLATGYFGPLTEEGVMEWQSAHGIVGSGDAASTGFGLVGPKTRAAILAACSQNARSQSARSEGGQAEQARREEQGGSACPDAPAPPLPGACAGSWEKGYDANGCLTGYQCATPFSPEAATTSAPAPAPAPSIELTAPAAGGIVTGGNALSISWHSTNAPRGSVALSLLDADGKTLGTIADNLSASGTYLWRVPYEDSGCSIGESAFDCIAKFARCEGSASLCSIPPGTYAVLAMLSNIASTTSPPFQIAGTAIGSLLQALVGAPVVPPPATETSATGTPLQAQAGACMHEGASYPQGATLSVPCEAGNCPSSGTGYITGACGAGGQWCIPFTSYCSSSITRIDVGAYEGGGAAPIGSGYGINCGSEGSRAYLSCPMGSCKSGFHICRRGTWTYDSSQTISIGGSCVYYSRSYGEGETIYGNPCPAVNGACGAAAGPLLQCRAGSWIFASTGKGVCEQASDGSLDALSAEHKQNTLAYLREIGCAF</sequence>
<keyword evidence="2" id="KW-0732">Signal</keyword>
<dbReference type="Pfam" id="PF01471">
    <property type="entry name" value="PG_binding_1"/>
    <property type="match status" value="1"/>
</dbReference>
<dbReference type="InterPro" id="IPR002477">
    <property type="entry name" value="Peptidoglycan-bd-like"/>
</dbReference>
<evidence type="ECO:0000313" key="5">
    <source>
        <dbReference type="Proteomes" id="UP000178572"/>
    </source>
</evidence>
<dbReference type="SUPFAM" id="SSF47090">
    <property type="entry name" value="PGBD-like"/>
    <property type="match status" value="1"/>
</dbReference>
<feature type="chain" id="PRO_5009524014" description="Peptidoglycan binding-like domain-containing protein" evidence="2">
    <location>
        <begin position="27"/>
        <end position="586"/>
    </location>
</feature>
<evidence type="ECO:0000256" key="2">
    <source>
        <dbReference type="SAM" id="SignalP"/>
    </source>
</evidence>
<dbReference type="EMBL" id="MFLN01000040">
    <property type="protein sequence ID" value="OGG66671.1"/>
    <property type="molecule type" value="Genomic_DNA"/>
</dbReference>
<evidence type="ECO:0000259" key="3">
    <source>
        <dbReference type="Pfam" id="PF01471"/>
    </source>
</evidence>
<feature type="signal peptide" evidence="2">
    <location>
        <begin position="1"/>
        <end position="26"/>
    </location>
</feature>
<organism evidence="4 5">
    <name type="scientific">Candidatus Kaiserbacteria bacterium RIFCSPHIGHO2_02_FULL_59_21</name>
    <dbReference type="NCBI Taxonomy" id="1798500"/>
    <lineage>
        <taxon>Bacteria</taxon>
        <taxon>Candidatus Kaiseribacteriota</taxon>
    </lineage>
</organism>
<dbReference type="InterPro" id="IPR036366">
    <property type="entry name" value="PGBDSf"/>
</dbReference>
<dbReference type="Gene3D" id="1.10.101.10">
    <property type="entry name" value="PGBD-like superfamily/PGBD"/>
    <property type="match status" value="1"/>
</dbReference>
<dbReference type="Proteomes" id="UP000178572">
    <property type="component" value="Unassembled WGS sequence"/>
</dbReference>
<protein>
    <recommendedName>
        <fullName evidence="3">Peptidoglycan binding-like domain-containing protein</fullName>
    </recommendedName>
</protein>
<name>A0A1F6DZ19_9BACT</name>
<comment type="caution">
    <text evidence="4">The sequence shown here is derived from an EMBL/GenBank/DDBJ whole genome shotgun (WGS) entry which is preliminary data.</text>
</comment>
<evidence type="ECO:0000256" key="1">
    <source>
        <dbReference type="SAM" id="MobiDB-lite"/>
    </source>
</evidence>
<dbReference type="AlphaFoldDB" id="A0A1F6DZ19"/>
<accession>A0A1F6DZ19</accession>
<feature type="domain" description="Peptidoglycan binding-like" evidence="3">
    <location>
        <begin position="82"/>
        <end position="129"/>
    </location>
</feature>
<dbReference type="InterPro" id="IPR036365">
    <property type="entry name" value="PGBD-like_sf"/>
</dbReference>
<evidence type="ECO:0000313" key="4">
    <source>
        <dbReference type="EMBL" id="OGG66671.1"/>
    </source>
</evidence>
<feature type="region of interest" description="Disordered" evidence="1">
    <location>
        <begin position="157"/>
        <end position="186"/>
    </location>
</feature>